<dbReference type="InterPro" id="IPR029056">
    <property type="entry name" value="Ribokinase-like"/>
</dbReference>
<dbReference type="RefSeq" id="WP_090145703.1">
    <property type="nucleotide sequence ID" value="NZ_FNAN01000001.1"/>
</dbReference>
<organism evidence="5 6">
    <name type="scientific">Dyadobacter soli</name>
    <dbReference type="NCBI Taxonomy" id="659014"/>
    <lineage>
        <taxon>Bacteria</taxon>
        <taxon>Pseudomonadati</taxon>
        <taxon>Bacteroidota</taxon>
        <taxon>Cytophagia</taxon>
        <taxon>Cytophagales</taxon>
        <taxon>Spirosomataceae</taxon>
        <taxon>Dyadobacter</taxon>
    </lineage>
</organism>
<dbReference type="InterPro" id="IPR011611">
    <property type="entry name" value="PfkB_dom"/>
</dbReference>
<comment type="similarity">
    <text evidence="1">Belongs to the carbohydrate kinase PfkB family.</text>
</comment>
<keyword evidence="2" id="KW-0808">Transferase</keyword>
<evidence type="ECO:0000256" key="1">
    <source>
        <dbReference type="ARBA" id="ARBA00010688"/>
    </source>
</evidence>
<dbReference type="EMBL" id="FNAN01000001">
    <property type="protein sequence ID" value="SDD48390.1"/>
    <property type="molecule type" value="Genomic_DNA"/>
</dbReference>
<dbReference type="Gene3D" id="3.40.1190.20">
    <property type="match status" value="1"/>
</dbReference>
<keyword evidence="3 5" id="KW-0418">Kinase</keyword>
<dbReference type="GO" id="GO:0016301">
    <property type="term" value="F:kinase activity"/>
    <property type="evidence" value="ECO:0007669"/>
    <property type="project" value="UniProtKB-KW"/>
</dbReference>
<name>A0A1G6V415_9BACT</name>
<dbReference type="AlphaFoldDB" id="A0A1G6V415"/>
<dbReference type="InterPro" id="IPR050306">
    <property type="entry name" value="PfkB_Carbo_kinase"/>
</dbReference>
<keyword evidence="6" id="KW-1185">Reference proteome</keyword>
<dbReference type="SUPFAM" id="SSF53613">
    <property type="entry name" value="Ribokinase-like"/>
    <property type="match status" value="1"/>
</dbReference>
<gene>
    <name evidence="5" type="ORF">SAMN04487996_101131</name>
</gene>
<proteinExistence type="inferred from homology"/>
<dbReference type="OrthoDB" id="9813569at2"/>
<accession>A0A1G6V415</accession>
<evidence type="ECO:0000259" key="4">
    <source>
        <dbReference type="Pfam" id="PF00294"/>
    </source>
</evidence>
<sequence>MTPKLTVFGEVLWDVLPDARLAGGATMNVAAHLQRYGMDVAFISRVGHDELGAELLAFMAQQGLSTTFVQTGETHLTGIAKANVSDNNEVTYKILHPVAWDYIQFDAAAAEQVTTSDYFVYGTLAARDRTSRDTLLRYLGYTGTRPQAAQASRTPHTCIPVFDVNLRPPHYVREEVLELLGLASIVKMNEHEIREVTGWLTPFENEKQAMAFLTDHFSLDMLILTCGGDGAMVFTRNGEFESHAGFTVEVADTIGSGDAFLGAFLYQNATGHSLAESLEFASAAGAFVAGKAGALPAFGESDIQDFMHTQLPQLPLRQLPVTH</sequence>
<evidence type="ECO:0000313" key="6">
    <source>
        <dbReference type="Proteomes" id="UP000198748"/>
    </source>
</evidence>
<feature type="domain" description="Carbohydrate kinase PfkB" evidence="4">
    <location>
        <begin position="22"/>
        <end position="294"/>
    </location>
</feature>
<dbReference type="PANTHER" id="PTHR43085">
    <property type="entry name" value="HEXOKINASE FAMILY MEMBER"/>
    <property type="match status" value="1"/>
</dbReference>
<protein>
    <submittedName>
        <fullName evidence="5">Fructokinase</fullName>
    </submittedName>
</protein>
<evidence type="ECO:0000313" key="5">
    <source>
        <dbReference type="EMBL" id="SDD48390.1"/>
    </source>
</evidence>
<dbReference type="InterPro" id="IPR002173">
    <property type="entry name" value="Carboh/pur_kinase_PfkB_CS"/>
</dbReference>
<evidence type="ECO:0000256" key="2">
    <source>
        <dbReference type="ARBA" id="ARBA00022679"/>
    </source>
</evidence>
<dbReference type="PROSITE" id="PS00584">
    <property type="entry name" value="PFKB_KINASES_2"/>
    <property type="match status" value="1"/>
</dbReference>
<dbReference type="Pfam" id="PF00294">
    <property type="entry name" value="PfkB"/>
    <property type="match status" value="1"/>
</dbReference>
<dbReference type="Proteomes" id="UP000198748">
    <property type="component" value="Unassembled WGS sequence"/>
</dbReference>
<dbReference type="STRING" id="659014.SAMN04487996_101131"/>
<dbReference type="CDD" id="cd01167">
    <property type="entry name" value="bac_FRK"/>
    <property type="match status" value="1"/>
</dbReference>
<dbReference type="PANTHER" id="PTHR43085:SF57">
    <property type="entry name" value="CARBOHYDRATE KINASE PFKB DOMAIN-CONTAINING PROTEIN"/>
    <property type="match status" value="1"/>
</dbReference>
<reference evidence="6" key="1">
    <citation type="submission" date="2016-10" db="EMBL/GenBank/DDBJ databases">
        <authorList>
            <person name="Varghese N."/>
            <person name="Submissions S."/>
        </authorList>
    </citation>
    <scope>NUCLEOTIDE SEQUENCE [LARGE SCALE GENOMIC DNA]</scope>
    <source>
        <strain evidence="6">DSM 25329</strain>
    </source>
</reference>
<evidence type="ECO:0000256" key="3">
    <source>
        <dbReference type="ARBA" id="ARBA00022777"/>
    </source>
</evidence>